<protein>
    <recommendedName>
        <fullName evidence="1">Gfd2/YDR514C-like C-terminal domain-containing protein</fullName>
    </recommendedName>
</protein>
<dbReference type="EMBL" id="PQXI01000014">
    <property type="protein sequence ID" value="TGO29485.1"/>
    <property type="molecule type" value="Genomic_DNA"/>
</dbReference>
<dbReference type="InterPro" id="IPR036397">
    <property type="entry name" value="RNaseH_sf"/>
</dbReference>
<dbReference type="Pfam" id="PF21762">
    <property type="entry name" value="DEDDh_C"/>
    <property type="match status" value="1"/>
</dbReference>
<dbReference type="InterPro" id="IPR040151">
    <property type="entry name" value="Gfd2/YDR514C-like"/>
</dbReference>
<dbReference type="PANTHER" id="PTHR28083:SF1">
    <property type="entry name" value="GOOD FOR FULL DBP5 ACTIVITY PROTEIN 2"/>
    <property type="match status" value="1"/>
</dbReference>
<evidence type="ECO:0000313" key="3">
    <source>
        <dbReference type="Proteomes" id="UP000297910"/>
    </source>
</evidence>
<dbReference type="GO" id="GO:0005634">
    <property type="term" value="C:nucleus"/>
    <property type="evidence" value="ECO:0007669"/>
    <property type="project" value="TreeGrafter"/>
</dbReference>
<sequence>MTSHLKDLNILRTGSCKSTDAHCQSCREDRVIQTLQQNFGFPSEVASQLPQCSCEPFRADSPDALKDCIIVSMDLEMSKDQTQLNEIGICTLDTRYLQEFKQKPTSDTNELISTYSFGLHRYKTISKRFRYGEAEYMEENKVKDLLQRVLRTGSPFPQSTETRQVILIANGIFHDLFNLRKMGLMSDLSEFPNIIVVDTCDLFRRLVKKETRARLWVILKFFHIPYCYDSLHHGGNDANLTLKALIMLTLESCRDFIWSPEQNQNRALLLPVAREAAPLAEWQLRKTTKEATIAQKKAFRETSFNMWADNSDKDDDCSGFLLELQQFQPVKQILLPECIERFCSSNVLNVRRRGKEHIGPAKSLNQVTPYMTSECS</sequence>
<gene>
    <name evidence="2" type="ORF">BPAE_0014g00360</name>
</gene>
<reference evidence="2 3" key="1">
    <citation type="submission" date="2017-12" db="EMBL/GenBank/DDBJ databases">
        <title>Comparative genomics of Botrytis spp.</title>
        <authorList>
            <person name="Valero-Jimenez C.A."/>
            <person name="Tapia P."/>
            <person name="Veloso J."/>
            <person name="Silva-Moreno E."/>
            <person name="Staats M."/>
            <person name="Valdes J.H."/>
            <person name="Van Kan J.A.L."/>
        </authorList>
    </citation>
    <scope>NUCLEOTIDE SEQUENCE [LARGE SCALE GENOMIC DNA]</scope>
    <source>
        <strain evidence="2 3">Bp0003</strain>
    </source>
</reference>
<name>A0A4Z1FY76_9HELO</name>
<dbReference type="InterPro" id="IPR048519">
    <property type="entry name" value="Gfd2/YDR514C-like_C"/>
</dbReference>
<dbReference type="PANTHER" id="PTHR28083">
    <property type="entry name" value="GOOD FOR FULL DBP5 ACTIVITY PROTEIN 2"/>
    <property type="match status" value="1"/>
</dbReference>
<comment type="caution">
    <text evidence="2">The sequence shown here is derived from an EMBL/GenBank/DDBJ whole genome shotgun (WGS) entry which is preliminary data.</text>
</comment>
<dbReference type="InterPro" id="IPR012337">
    <property type="entry name" value="RNaseH-like_sf"/>
</dbReference>
<dbReference type="AlphaFoldDB" id="A0A4Z1FY76"/>
<accession>A0A4Z1FY76</accession>
<organism evidence="2 3">
    <name type="scientific">Botrytis paeoniae</name>
    <dbReference type="NCBI Taxonomy" id="278948"/>
    <lineage>
        <taxon>Eukaryota</taxon>
        <taxon>Fungi</taxon>
        <taxon>Dikarya</taxon>
        <taxon>Ascomycota</taxon>
        <taxon>Pezizomycotina</taxon>
        <taxon>Leotiomycetes</taxon>
        <taxon>Helotiales</taxon>
        <taxon>Sclerotiniaceae</taxon>
        <taxon>Botrytis</taxon>
    </lineage>
</organism>
<proteinExistence type="predicted"/>
<evidence type="ECO:0000259" key="1">
    <source>
        <dbReference type="Pfam" id="PF21762"/>
    </source>
</evidence>
<feature type="domain" description="Gfd2/YDR514C-like C-terminal" evidence="1">
    <location>
        <begin position="69"/>
        <end position="247"/>
    </location>
</feature>
<dbReference type="GO" id="GO:0003676">
    <property type="term" value="F:nucleic acid binding"/>
    <property type="evidence" value="ECO:0007669"/>
    <property type="project" value="InterPro"/>
</dbReference>
<evidence type="ECO:0000313" key="2">
    <source>
        <dbReference type="EMBL" id="TGO29485.1"/>
    </source>
</evidence>
<dbReference type="SUPFAM" id="SSF53098">
    <property type="entry name" value="Ribonuclease H-like"/>
    <property type="match status" value="1"/>
</dbReference>
<keyword evidence="3" id="KW-1185">Reference proteome</keyword>
<dbReference type="Proteomes" id="UP000297910">
    <property type="component" value="Unassembled WGS sequence"/>
</dbReference>
<dbReference type="Gene3D" id="3.30.420.10">
    <property type="entry name" value="Ribonuclease H-like superfamily/Ribonuclease H"/>
    <property type="match status" value="1"/>
</dbReference>